<gene>
    <name evidence="1" type="ORF">SAMN05192568_1006223</name>
</gene>
<dbReference type="STRING" id="582667.SAMN05192568_1006223"/>
<accession>A0A1I4IMD4</accession>
<evidence type="ECO:0000313" key="2">
    <source>
        <dbReference type="Proteomes" id="UP000199048"/>
    </source>
</evidence>
<evidence type="ECO:0000313" key="1">
    <source>
        <dbReference type="EMBL" id="SFL55528.1"/>
    </source>
</evidence>
<keyword evidence="2" id="KW-1185">Reference proteome</keyword>
<sequence length="91" mass="9509">MATARRQEMGSGSPCVRVSNRAANMIASLHPFDKAKADAALATIKASVLDAAKVRKIVGVDNAFVAPAGDLRVLFENEGDAIVITSVVARD</sequence>
<dbReference type="Proteomes" id="UP000199048">
    <property type="component" value="Unassembled WGS sequence"/>
</dbReference>
<dbReference type="EMBL" id="FOTK01000006">
    <property type="protein sequence ID" value="SFL55528.1"/>
    <property type="molecule type" value="Genomic_DNA"/>
</dbReference>
<dbReference type="AlphaFoldDB" id="A0A1I4IMD4"/>
<dbReference type="RefSeq" id="WP_167367696.1">
    <property type="nucleotide sequence ID" value="NZ_FOTK01000006.1"/>
</dbReference>
<name>A0A1I4IMD4_9HYPH</name>
<protein>
    <submittedName>
        <fullName evidence="1">Uncharacterized protein</fullName>
    </submittedName>
</protein>
<organism evidence="1 2">
    <name type="scientific">Methylobacterium pseudosasicola</name>
    <dbReference type="NCBI Taxonomy" id="582667"/>
    <lineage>
        <taxon>Bacteria</taxon>
        <taxon>Pseudomonadati</taxon>
        <taxon>Pseudomonadota</taxon>
        <taxon>Alphaproteobacteria</taxon>
        <taxon>Hyphomicrobiales</taxon>
        <taxon>Methylobacteriaceae</taxon>
        <taxon>Methylobacterium</taxon>
    </lineage>
</organism>
<reference evidence="2" key="1">
    <citation type="submission" date="2016-10" db="EMBL/GenBank/DDBJ databases">
        <authorList>
            <person name="Varghese N."/>
            <person name="Submissions S."/>
        </authorList>
    </citation>
    <scope>NUCLEOTIDE SEQUENCE [LARGE SCALE GENOMIC DNA]</scope>
    <source>
        <strain evidence="2">BL36</strain>
    </source>
</reference>
<proteinExistence type="predicted"/>